<dbReference type="GO" id="GO:0005847">
    <property type="term" value="C:mRNA cleavage and polyadenylation specificity factor complex"/>
    <property type="evidence" value="ECO:0000318"/>
    <property type="project" value="GO_Central"/>
</dbReference>
<evidence type="ECO:0000313" key="8">
    <source>
        <dbReference type="Proteomes" id="UP000001744"/>
    </source>
</evidence>
<keyword evidence="8" id="KW-1185">Reference proteome</keyword>
<dbReference type="InterPro" id="IPR021850">
    <property type="entry name" value="Symplekin/Pta1"/>
</dbReference>
<feature type="region of interest" description="Disordered" evidence="4">
    <location>
        <begin position="705"/>
        <end position="728"/>
    </location>
</feature>
<name>B6K1D9_SCHJY</name>
<dbReference type="InterPro" id="IPR032460">
    <property type="entry name" value="Symplekin/Pta1_N"/>
</dbReference>
<accession>B6K1D9</accession>
<proteinExistence type="predicted"/>
<dbReference type="eggNOG" id="KOG1895">
    <property type="taxonomic scope" value="Eukaryota"/>
</dbReference>
<feature type="region of interest" description="Disordered" evidence="4">
    <location>
        <begin position="297"/>
        <end position="317"/>
    </location>
</feature>
<evidence type="ECO:0000256" key="3">
    <source>
        <dbReference type="ARBA" id="ARBA00023242"/>
    </source>
</evidence>
<dbReference type="VEuPathDB" id="FungiDB:SJAG_02865"/>
<dbReference type="PANTHER" id="PTHR15245:SF20">
    <property type="entry name" value="SYMPLEKIN"/>
    <property type="match status" value="1"/>
</dbReference>
<dbReference type="Proteomes" id="UP000001744">
    <property type="component" value="Unassembled WGS sequence"/>
</dbReference>
<dbReference type="OMA" id="AREMCLN"/>
<dbReference type="GO" id="GO:0006397">
    <property type="term" value="P:mRNA processing"/>
    <property type="evidence" value="ECO:0007669"/>
    <property type="project" value="UniProtKB-KW"/>
</dbReference>
<organism evidence="6 8">
    <name type="scientific">Schizosaccharomyces japonicus (strain yFS275 / FY16936)</name>
    <name type="common">Fission yeast</name>
    <dbReference type="NCBI Taxonomy" id="402676"/>
    <lineage>
        <taxon>Eukaryota</taxon>
        <taxon>Fungi</taxon>
        <taxon>Dikarya</taxon>
        <taxon>Ascomycota</taxon>
        <taxon>Taphrinomycotina</taxon>
        <taxon>Schizosaccharomycetes</taxon>
        <taxon>Schizosaccharomycetales</taxon>
        <taxon>Schizosaccharomycetaceae</taxon>
        <taxon>Schizosaccharomyces</taxon>
    </lineage>
</organism>
<evidence type="ECO:0000313" key="7">
    <source>
        <dbReference type="JaponicusDB" id="SJAG_02865"/>
    </source>
</evidence>
<dbReference type="STRING" id="402676.B6K1D9"/>
<evidence type="ECO:0000256" key="4">
    <source>
        <dbReference type="SAM" id="MobiDB-lite"/>
    </source>
</evidence>
<dbReference type="JaponicusDB" id="SJAG_02865">
    <property type="gene designation" value="pta1"/>
</dbReference>
<dbReference type="EMBL" id="KE651166">
    <property type="protein sequence ID" value="EEB07760.2"/>
    <property type="molecule type" value="Genomic_DNA"/>
</dbReference>
<dbReference type="HOGENOM" id="CLU_021804_0_0_1"/>
<evidence type="ECO:0000313" key="6">
    <source>
        <dbReference type="EMBL" id="EEB07760.2"/>
    </source>
</evidence>
<dbReference type="InterPro" id="IPR011989">
    <property type="entry name" value="ARM-like"/>
</dbReference>
<dbReference type="OrthoDB" id="331600at2759"/>
<sequence>MDPVEVDEHLARLNQAREIVKGEHSFFPQIVKEILSVANYPDTRLKKWMANFLWLGFSNEKFDYLQKMELSIACLDTICLLLEEKDTHIRKGIIDCICCIYPLLFLHLCKSPNDEKTLAAVKRIKSNILPDLKHKLHSIRICCIKFASIVVLTQSPGLRDPRLVKKDDISSLKIPPHHPSLKSNDLEKEAMEILQSLLSAFDGNTSDPLYISAVLNTLPILVKRRQALLAPVMDVVLKFNVPKLTDPSVSPQQLQLSKKCIEKSVRVTLIHLIRNGCAGPYTNKIHAYLAGQLMTGKGDEKARKRPHGEVESSLSKRTRSDVVHNIMGHMPSGPAVSTRAADTANPLVSIFASQASNNPLHNFDVTSVPVEIASEIVLASLTQVDPAMLKRQLYMLRERVNSLTSGTATAADVEDDEDEDDYEPPEVDVNSINDSVVRQANRMEGTSAMAKSEDSFKLETPDKLPPMALLESFYTAFSRLFSYCPLFEKSIISNSALQLNTLERVNNAVWDKHHWSLIIPRLCTRGLSNFQPIPEQENTSESQFTLSSFVRGQLYNFIISNWRTTTELSLNWLCEEWLNDARMNEIPQEPNSTLVWEGPQYEKWALKLIDAILPYLESRDKVFMIFMSELPELTPNIVQRIRQVCLDPDKVKLGFMTLQYLITFRPPSRDLCLELVESLWKENGELRAYASKLLKRWRPSFLEQQKKEEAQAANASTNQASDRVSTTS</sequence>
<evidence type="ECO:0000256" key="1">
    <source>
        <dbReference type="ARBA" id="ARBA00004123"/>
    </source>
</evidence>
<evidence type="ECO:0000256" key="2">
    <source>
        <dbReference type="ARBA" id="ARBA00022664"/>
    </source>
</evidence>
<dbReference type="RefSeq" id="XP_002174053.2">
    <property type="nucleotide sequence ID" value="XM_002174017.2"/>
</dbReference>
<keyword evidence="3" id="KW-0539">Nucleus</keyword>
<evidence type="ECO:0000259" key="5">
    <source>
        <dbReference type="Pfam" id="PF11935"/>
    </source>
</evidence>
<feature type="region of interest" description="Disordered" evidence="4">
    <location>
        <begin position="405"/>
        <end position="428"/>
    </location>
</feature>
<comment type="subcellular location">
    <subcellularLocation>
        <location evidence="1">Nucleus</location>
    </subcellularLocation>
</comment>
<dbReference type="Pfam" id="PF11935">
    <property type="entry name" value="SYMPK_PTA1_N"/>
    <property type="match status" value="1"/>
</dbReference>
<protein>
    <submittedName>
        <fullName evidence="6">mRNA cleavage and polyadenylation specificity factor complex subunit Pta1</fullName>
    </submittedName>
</protein>
<keyword evidence="2" id="KW-0507">mRNA processing</keyword>
<dbReference type="PANTHER" id="PTHR15245">
    <property type="entry name" value="SYMPLEKIN-RELATED"/>
    <property type="match status" value="1"/>
</dbReference>
<dbReference type="Gene3D" id="1.25.10.10">
    <property type="entry name" value="Leucine-rich Repeat Variant"/>
    <property type="match status" value="1"/>
</dbReference>
<gene>
    <name evidence="7" type="primary">pta1</name>
    <name evidence="6" type="ORF">SJAG_02865</name>
</gene>
<reference evidence="6 8" key="1">
    <citation type="journal article" date="2011" name="Science">
        <title>Comparative functional genomics of the fission yeasts.</title>
        <authorList>
            <person name="Rhind N."/>
            <person name="Chen Z."/>
            <person name="Yassour M."/>
            <person name="Thompson D.A."/>
            <person name="Haas B.J."/>
            <person name="Habib N."/>
            <person name="Wapinski I."/>
            <person name="Roy S."/>
            <person name="Lin M.F."/>
            <person name="Heiman D.I."/>
            <person name="Young S.K."/>
            <person name="Furuya K."/>
            <person name="Guo Y."/>
            <person name="Pidoux A."/>
            <person name="Chen H.M."/>
            <person name="Robbertse B."/>
            <person name="Goldberg J.M."/>
            <person name="Aoki K."/>
            <person name="Bayne E.H."/>
            <person name="Berlin A.M."/>
            <person name="Desjardins C.A."/>
            <person name="Dobbs E."/>
            <person name="Dukaj L."/>
            <person name="Fan L."/>
            <person name="FitzGerald M.G."/>
            <person name="French C."/>
            <person name="Gujja S."/>
            <person name="Hansen K."/>
            <person name="Keifenheim D."/>
            <person name="Levin J.Z."/>
            <person name="Mosher R.A."/>
            <person name="Mueller C.A."/>
            <person name="Pfiffner J."/>
            <person name="Priest M."/>
            <person name="Russ C."/>
            <person name="Smialowska A."/>
            <person name="Swoboda P."/>
            <person name="Sykes S.M."/>
            <person name="Vaughn M."/>
            <person name="Vengrova S."/>
            <person name="Yoder R."/>
            <person name="Zeng Q."/>
            <person name="Allshire R."/>
            <person name="Baulcombe D."/>
            <person name="Birren B.W."/>
            <person name="Brown W."/>
            <person name="Ekwall K."/>
            <person name="Kellis M."/>
            <person name="Leatherwood J."/>
            <person name="Levin H."/>
            <person name="Margalit H."/>
            <person name="Martienssen R."/>
            <person name="Nieduszynski C.A."/>
            <person name="Spatafora J.W."/>
            <person name="Friedman N."/>
            <person name="Dalgaard J.Z."/>
            <person name="Baumann P."/>
            <person name="Niki H."/>
            <person name="Regev A."/>
            <person name="Nusbaum C."/>
        </authorList>
    </citation>
    <scope>NUCLEOTIDE SEQUENCE [LARGE SCALE GENOMIC DNA]</scope>
    <source>
        <strain evidence="8">yFS275 / FY16936</strain>
    </source>
</reference>
<dbReference type="SUPFAM" id="SSF48371">
    <property type="entry name" value="ARM repeat"/>
    <property type="match status" value="1"/>
</dbReference>
<feature type="domain" description="Symplekin/Pta1 N-terminal" evidence="5">
    <location>
        <begin position="86"/>
        <end position="304"/>
    </location>
</feature>
<feature type="compositionally biased region" description="Acidic residues" evidence="4">
    <location>
        <begin position="412"/>
        <end position="426"/>
    </location>
</feature>
<dbReference type="GeneID" id="7048548"/>
<dbReference type="AlphaFoldDB" id="B6K1D9"/>
<feature type="compositionally biased region" description="Low complexity" evidence="4">
    <location>
        <begin position="711"/>
        <end position="721"/>
    </location>
</feature>
<dbReference type="InterPro" id="IPR016024">
    <property type="entry name" value="ARM-type_fold"/>
</dbReference>
<feature type="compositionally biased region" description="Basic and acidic residues" evidence="4">
    <location>
        <begin position="297"/>
        <end position="310"/>
    </location>
</feature>